<comment type="caution">
    <text evidence="1">The sequence shown here is derived from an EMBL/GenBank/DDBJ whole genome shotgun (WGS) entry which is preliminary data.</text>
</comment>
<gene>
    <name evidence="1" type="ORF">EB241_03155</name>
</gene>
<keyword evidence="2" id="KW-1185">Reference proteome</keyword>
<dbReference type="OrthoDB" id="9182490at2"/>
<sequence>MAKYMTQSMSSGTLPRVTYYRAQSQPHVSHAESGKFTADAIAKYAADHHIAVDAVEKGSFKSNQGVPTGGQTEEI</sequence>
<accession>A0A3N6S1I0</accession>
<proteinExistence type="predicted"/>
<dbReference type="AlphaFoldDB" id="A0A3N6S1I0"/>
<protein>
    <submittedName>
        <fullName evidence="1">Uncharacterized protein</fullName>
    </submittedName>
</protein>
<dbReference type="Proteomes" id="UP000279457">
    <property type="component" value="Unassembled WGS sequence"/>
</dbReference>
<organism evidence="1 2">
    <name type="scientific">Erwinia psidii</name>
    <dbReference type="NCBI Taxonomy" id="69224"/>
    <lineage>
        <taxon>Bacteria</taxon>
        <taxon>Pseudomonadati</taxon>
        <taxon>Pseudomonadota</taxon>
        <taxon>Gammaproteobacteria</taxon>
        <taxon>Enterobacterales</taxon>
        <taxon>Erwiniaceae</taxon>
        <taxon>Erwinia</taxon>
    </lineage>
</organism>
<evidence type="ECO:0000313" key="1">
    <source>
        <dbReference type="EMBL" id="RQM39448.1"/>
    </source>
</evidence>
<dbReference type="EMBL" id="RHHM01000002">
    <property type="protein sequence ID" value="RQM39448.1"/>
    <property type="molecule type" value="Genomic_DNA"/>
</dbReference>
<reference evidence="1 2" key="1">
    <citation type="submission" date="2018-10" db="EMBL/GenBank/DDBJ databases">
        <title>Draft genome sequence for the type isolate of Erwinia psidii, agent causal of bacterial blight in guava (Psidium guajava) and wilt and die-back of Eucalyptus spp.</title>
        <authorList>
            <person name="Hermenegildo P.S."/>
            <person name="Santos S.A."/>
            <person name="Guimaraes L.M.S."/>
            <person name="Vidigal P.M.P."/>
            <person name="Pereira I.C."/>
            <person name="Badel J.L."/>
            <person name="Alfenas-Zerbini P."/>
            <person name="Ferreira M.A.S.V."/>
            <person name="Alfenas A.C."/>
        </authorList>
    </citation>
    <scope>NUCLEOTIDE SEQUENCE [LARGE SCALE GENOMIC DNA]</scope>
    <source>
        <strain evidence="1 2">IBSBF 435</strain>
    </source>
</reference>
<name>A0A3N6S1I0_9GAMM</name>
<evidence type="ECO:0000313" key="2">
    <source>
        <dbReference type="Proteomes" id="UP000279457"/>
    </source>
</evidence>